<dbReference type="CDD" id="cd14792">
    <property type="entry name" value="GH27"/>
    <property type="match status" value="1"/>
</dbReference>
<dbReference type="InterPro" id="IPR013222">
    <property type="entry name" value="Glyco_hyd_98_carb-bd"/>
</dbReference>
<comment type="similarity">
    <text evidence="1 6">Belongs to the glycosyl hydrolase 27 family.</text>
</comment>
<dbReference type="PANTHER" id="PTHR11452:SF75">
    <property type="entry name" value="ALPHA-GALACTOSIDASE MEL1"/>
    <property type="match status" value="1"/>
</dbReference>
<dbReference type="InterPro" id="IPR015919">
    <property type="entry name" value="Cadherin-like_sf"/>
</dbReference>
<keyword evidence="4 6" id="KW-1015">Disulfide bond</keyword>
<feature type="domain" description="Glycosyl hydrolase family 98 putative carbohydrate-binding module" evidence="7">
    <location>
        <begin position="37"/>
        <end position="187"/>
    </location>
</feature>
<dbReference type="SUPFAM" id="SSF49313">
    <property type="entry name" value="Cadherin-like"/>
    <property type="match status" value="1"/>
</dbReference>
<comment type="caution">
    <text evidence="8">The sequence shown here is derived from an EMBL/GenBank/DDBJ whole genome shotgun (WGS) entry which is preliminary data.</text>
</comment>
<protein>
    <recommendedName>
        <fullName evidence="6">Alpha-galactosidase</fullName>
        <ecNumber evidence="6">3.2.1.22</ecNumber>
    </recommendedName>
    <alternativeName>
        <fullName evidence="6">Melibiase</fullName>
    </alternativeName>
</protein>
<comment type="catalytic activity">
    <reaction evidence="6">
        <text>Hydrolysis of terminal, non-reducing alpha-D-galactose residues in alpha-D-galactosides, including galactose oligosaccharides, galactomannans and galactolipids.</text>
        <dbReference type="EC" id="3.2.1.22"/>
    </reaction>
</comment>
<dbReference type="EMBL" id="QUAH01000014">
    <property type="protein sequence ID" value="RFT15007.1"/>
    <property type="molecule type" value="Genomic_DNA"/>
</dbReference>
<dbReference type="PANTHER" id="PTHR11452">
    <property type="entry name" value="ALPHA-GALACTOSIDASE/ALPHA-N-ACETYLGALACTOSAMINIDASE"/>
    <property type="match status" value="1"/>
</dbReference>
<dbReference type="GO" id="GO:0004557">
    <property type="term" value="F:alpha-galactosidase activity"/>
    <property type="evidence" value="ECO:0007669"/>
    <property type="project" value="UniProtKB-EC"/>
</dbReference>
<dbReference type="GO" id="GO:0016020">
    <property type="term" value="C:membrane"/>
    <property type="evidence" value="ECO:0007669"/>
    <property type="project" value="InterPro"/>
</dbReference>
<accession>A0A3E2BK44</accession>
<dbReference type="EC" id="3.2.1.22" evidence="6"/>
<evidence type="ECO:0000313" key="9">
    <source>
        <dbReference type="Proteomes" id="UP000257323"/>
    </source>
</evidence>
<sequence>MNQFLCCRRQSRIFTGILFLLCTVFLLLLTSGCSQKPASVVYLDELGAQQVTAGWGESKVNKSIDGNPLTIAGQLYERGLGTHAESQYRLNLDGRALNFQALVGVDDEVKKTQRGSERASVEFIVSARDKNNNKKVLWKSGLMKADEPAREVKVSLKGFESLDLVVTDAGDGIGYDHADWCQARIEYAGKRPEPVKPYAAEPYILTPGAGPEPRINGPRVFGVRPGSPFLFTIPATGERPMTFAAEGLPSGLRLDTATGHITGTIDKPGTYNVKLIARNSLGTAERELRIEVGNKICLTPAMGWNSWNCWACSVTDENVRQSARAMVEKGLINYGWTYINIDDCWHGQRDPKTGEIRSNEKFPDMKALADYVHGLGLKIGLYTDCGPKTCAGYEGSEGHEEQDIMTYAKWGFDYVKIDWCYCEGKDPRIAYKKFGEAISRAPRDIVFSICNWGVEKPWEWGESVGGNLWRTTGDITDTWASMAGIGFGQAGLAKYAGPGHWNDPDMLVVGKVGWGPELRPSRLTPDEQYTHISLWCLLAAPLLIGCPIEQLDDFTLGLLTNTEVLEVDQDPLGRQADRVVDGDDYQVWARELEDGSRAVGLFNLDAYEFRKVRIDFAAMGLSAGSYRVRDLWRQKDLGVFSGGFEAEVPPHGVVLIRLWKK</sequence>
<dbReference type="Gene3D" id="3.20.20.70">
    <property type="entry name" value="Aldolase class I"/>
    <property type="match status" value="1"/>
</dbReference>
<dbReference type="SUPFAM" id="SSF49785">
    <property type="entry name" value="Galactose-binding domain-like"/>
    <property type="match status" value="1"/>
</dbReference>
<name>A0A3E2BK44_9BACT</name>
<dbReference type="InterPro" id="IPR017853">
    <property type="entry name" value="GH"/>
</dbReference>
<proteinExistence type="inferred from homology"/>
<dbReference type="Gene3D" id="2.60.40.10">
    <property type="entry name" value="Immunoglobulins"/>
    <property type="match status" value="1"/>
</dbReference>
<reference evidence="8 9" key="1">
    <citation type="submission" date="2018-08" db="EMBL/GenBank/DDBJ databases">
        <title>Genome analysis of the thermophilic bacterium of the candidate phylum Aminicenantes from deep subsurface aquifer revealed its physiology and ecological role.</title>
        <authorList>
            <person name="Kadnikov V.V."/>
            <person name="Mardanov A.V."/>
            <person name="Beletsky A.V."/>
            <person name="Karnachuk O.V."/>
            <person name="Ravin N.V."/>
        </authorList>
    </citation>
    <scope>NUCLEOTIDE SEQUENCE [LARGE SCALE GENOMIC DNA]</scope>
    <source>
        <strain evidence="8">BY38</strain>
    </source>
</reference>
<dbReference type="Pfam" id="PF17801">
    <property type="entry name" value="Melibiase_C"/>
    <property type="match status" value="1"/>
</dbReference>
<dbReference type="InterPro" id="IPR013785">
    <property type="entry name" value="Aldolase_TIM"/>
</dbReference>
<evidence type="ECO:0000256" key="5">
    <source>
        <dbReference type="ARBA" id="ARBA00023295"/>
    </source>
</evidence>
<dbReference type="SMART" id="SM00776">
    <property type="entry name" value="NPCBM"/>
    <property type="match status" value="1"/>
</dbReference>
<keyword evidence="2" id="KW-0732">Signal</keyword>
<keyword evidence="3 6" id="KW-0378">Hydrolase</keyword>
<evidence type="ECO:0000256" key="3">
    <source>
        <dbReference type="ARBA" id="ARBA00022801"/>
    </source>
</evidence>
<evidence type="ECO:0000256" key="2">
    <source>
        <dbReference type="ARBA" id="ARBA00022729"/>
    </source>
</evidence>
<dbReference type="GO" id="GO:0005975">
    <property type="term" value="P:carbohydrate metabolic process"/>
    <property type="evidence" value="ECO:0007669"/>
    <property type="project" value="InterPro"/>
</dbReference>
<dbReference type="InterPro" id="IPR038637">
    <property type="entry name" value="NPCBM_sf"/>
</dbReference>
<dbReference type="GO" id="GO:0005509">
    <property type="term" value="F:calcium ion binding"/>
    <property type="evidence" value="ECO:0007669"/>
    <property type="project" value="InterPro"/>
</dbReference>
<dbReference type="InterPro" id="IPR008979">
    <property type="entry name" value="Galactose-bd-like_sf"/>
</dbReference>
<evidence type="ECO:0000256" key="4">
    <source>
        <dbReference type="ARBA" id="ARBA00023157"/>
    </source>
</evidence>
<dbReference type="Pfam" id="PF08305">
    <property type="entry name" value="NPCBM"/>
    <property type="match status" value="1"/>
</dbReference>
<dbReference type="InterPro" id="IPR041233">
    <property type="entry name" value="Melibiase_C"/>
</dbReference>
<evidence type="ECO:0000256" key="1">
    <source>
        <dbReference type="ARBA" id="ARBA00009743"/>
    </source>
</evidence>
<dbReference type="Gene3D" id="2.60.120.1060">
    <property type="entry name" value="NPCBM/NEW2 domain"/>
    <property type="match status" value="1"/>
</dbReference>
<dbReference type="InterPro" id="IPR013783">
    <property type="entry name" value="Ig-like_fold"/>
</dbReference>
<dbReference type="SUPFAM" id="SSF51011">
    <property type="entry name" value="Glycosyl hydrolase domain"/>
    <property type="match status" value="1"/>
</dbReference>
<dbReference type="InterPro" id="IPR002241">
    <property type="entry name" value="Glyco_hydro_27"/>
</dbReference>
<gene>
    <name evidence="8" type="ORF">OP8BY_1117</name>
</gene>
<dbReference type="Pfam" id="PF16499">
    <property type="entry name" value="Melibiase_2"/>
    <property type="match status" value="1"/>
</dbReference>
<dbReference type="InterPro" id="IPR013780">
    <property type="entry name" value="Glyco_hydro_b"/>
</dbReference>
<keyword evidence="5 6" id="KW-0326">Glycosidase</keyword>
<dbReference type="SUPFAM" id="SSF51445">
    <property type="entry name" value="(Trans)glycosidases"/>
    <property type="match status" value="1"/>
</dbReference>
<organism evidence="8 9">
    <name type="scientific">Candidatus Saccharicenans subterraneus</name>
    <dbReference type="NCBI Taxonomy" id="2508984"/>
    <lineage>
        <taxon>Bacteria</taxon>
        <taxon>Candidatus Aminicenantota</taxon>
        <taxon>Candidatus Aminicenantia</taxon>
        <taxon>Candidatus Aminicenantales</taxon>
        <taxon>Candidatus Saccharicenantaceae</taxon>
        <taxon>Candidatus Saccharicenans</taxon>
    </lineage>
</organism>
<evidence type="ECO:0000256" key="6">
    <source>
        <dbReference type="RuleBase" id="RU361168"/>
    </source>
</evidence>
<dbReference type="PRINTS" id="PR00740">
    <property type="entry name" value="GLHYDRLASE27"/>
</dbReference>
<dbReference type="Proteomes" id="UP000257323">
    <property type="component" value="Unassembled WGS sequence"/>
</dbReference>
<dbReference type="AlphaFoldDB" id="A0A3E2BK44"/>
<dbReference type="Gene3D" id="2.60.40.1180">
    <property type="entry name" value="Golgi alpha-mannosidase II"/>
    <property type="match status" value="1"/>
</dbReference>
<dbReference type="Pfam" id="PF05345">
    <property type="entry name" value="He_PIG"/>
    <property type="match status" value="1"/>
</dbReference>
<evidence type="ECO:0000259" key="7">
    <source>
        <dbReference type="SMART" id="SM00776"/>
    </source>
</evidence>
<evidence type="ECO:0000313" key="8">
    <source>
        <dbReference type="EMBL" id="RFT15007.1"/>
    </source>
</evidence>
<dbReference type="FunFam" id="2.60.40.1180:FF:000008">
    <property type="entry name" value="Alpha-galactosidase"/>
    <property type="match status" value="1"/>
</dbReference>